<evidence type="ECO:0000256" key="3">
    <source>
        <dbReference type="ARBA" id="ARBA00001954"/>
    </source>
</evidence>
<evidence type="ECO:0000256" key="7">
    <source>
        <dbReference type="ARBA" id="ARBA00012927"/>
    </source>
</evidence>
<keyword evidence="8" id="KW-0408">Iron</keyword>
<dbReference type="EMBL" id="BARS01044933">
    <property type="protein sequence ID" value="GAG40946.1"/>
    <property type="molecule type" value="Genomic_DNA"/>
</dbReference>
<dbReference type="GO" id="GO:0030145">
    <property type="term" value="F:manganese ion binding"/>
    <property type="evidence" value="ECO:0007669"/>
    <property type="project" value="TreeGrafter"/>
</dbReference>
<dbReference type="InterPro" id="IPR004628">
    <property type="entry name" value="Man_deHydtase"/>
</dbReference>
<gene>
    <name evidence="11" type="ORF">S01H1_67813</name>
</gene>
<proteinExistence type="inferred from homology"/>
<evidence type="ECO:0000256" key="4">
    <source>
        <dbReference type="ARBA" id="ARBA00002713"/>
    </source>
</evidence>
<comment type="catalytic activity">
    <reaction evidence="1">
        <text>D-mannonate = 2-dehydro-3-deoxy-D-gluconate + H2O</text>
        <dbReference type="Rhea" id="RHEA:20097"/>
        <dbReference type="ChEBI" id="CHEBI:15377"/>
        <dbReference type="ChEBI" id="CHEBI:17767"/>
        <dbReference type="ChEBI" id="CHEBI:57990"/>
        <dbReference type="EC" id="4.2.1.8"/>
    </reaction>
</comment>
<evidence type="ECO:0000256" key="5">
    <source>
        <dbReference type="ARBA" id="ARBA00004892"/>
    </source>
</evidence>
<keyword evidence="10" id="KW-0456">Lyase</keyword>
<evidence type="ECO:0000256" key="2">
    <source>
        <dbReference type="ARBA" id="ARBA00001936"/>
    </source>
</evidence>
<reference evidence="11" key="1">
    <citation type="journal article" date="2014" name="Front. Microbiol.">
        <title>High frequency of phylogenetically diverse reductive dehalogenase-homologous genes in deep subseafloor sedimentary metagenomes.</title>
        <authorList>
            <person name="Kawai M."/>
            <person name="Futagami T."/>
            <person name="Toyoda A."/>
            <person name="Takaki Y."/>
            <person name="Nishi S."/>
            <person name="Hori S."/>
            <person name="Arai W."/>
            <person name="Tsubouchi T."/>
            <person name="Morono Y."/>
            <person name="Uchiyama I."/>
            <person name="Ito T."/>
            <person name="Fujiyama A."/>
            <person name="Inagaki F."/>
            <person name="Takami H."/>
        </authorList>
    </citation>
    <scope>NUCLEOTIDE SEQUENCE</scope>
    <source>
        <strain evidence="11">Expedition CK06-06</strain>
    </source>
</reference>
<feature type="non-terminal residue" evidence="11">
    <location>
        <position position="249"/>
    </location>
</feature>
<dbReference type="AlphaFoldDB" id="X0YWJ3"/>
<name>X0YWJ3_9ZZZZ</name>
<evidence type="ECO:0000313" key="11">
    <source>
        <dbReference type="EMBL" id="GAG40946.1"/>
    </source>
</evidence>
<comment type="cofactor">
    <cofactor evidence="2">
        <name>Mn(2+)</name>
        <dbReference type="ChEBI" id="CHEBI:29035"/>
    </cofactor>
</comment>
<dbReference type="GO" id="GO:0008927">
    <property type="term" value="F:mannonate dehydratase activity"/>
    <property type="evidence" value="ECO:0007669"/>
    <property type="project" value="UniProtKB-EC"/>
</dbReference>
<comment type="function">
    <text evidence="4">Catalyzes the dehydration of D-mannonate.</text>
</comment>
<evidence type="ECO:0000256" key="8">
    <source>
        <dbReference type="ARBA" id="ARBA00023004"/>
    </source>
</evidence>
<dbReference type="Gene3D" id="3.20.20.150">
    <property type="entry name" value="Divalent-metal-dependent TIM barrel enzymes"/>
    <property type="match status" value="1"/>
</dbReference>
<dbReference type="PANTHER" id="PTHR30387:SF2">
    <property type="entry name" value="MANNONATE DEHYDRATASE"/>
    <property type="match status" value="1"/>
</dbReference>
<dbReference type="PANTHER" id="PTHR30387">
    <property type="entry name" value="MANNONATE DEHYDRATASE"/>
    <property type="match status" value="1"/>
</dbReference>
<evidence type="ECO:0000256" key="6">
    <source>
        <dbReference type="ARBA" id="ARBA00007389"/>
    </source>
</evidence>
<evidence type="ECO:0000256" key="10">
    <source>
        <dbReference type="ARBA" id="ARBA00023239"/>
    </source>
</evidence>
<feature type="non-terminal residue" evidence="11">
    <location>
        <position position="1"/>
    </location>
</feature>
<evidence type="ECO:0000256" key="9">
    <source>
        <dbReference type="ARBA" id="ARBA00023211"/>
    </source>
</evidence>
<comment type="cofactor">
    <cofactor evidence="3">
        <name>Fe(2+)</name>
        <dbReference type="ChEBI" id="CHEBI:29033"/>
    </cofactor>
</comment>
<organism evidence="11">
    <name type="scientific">marine sediment metagenome</name>
    <dbReference type="NCBI Taxonomy" id="412755"/>
    <lineage>
        <taxon>unclassified sequences</taxon>
        <taxon>metagenomes</taxon>
        <taxon>ecological metagenomes</taxon>
    </lineage>
</organism>
<dbReference type="Pfam" id="PF03786">
    <property type="entry name" value="UxuA"/>
    <property type="match status" value="2"/>
</dbReference>
<dbReference type="EC" id="4.2.1.8" evidence="7"/>
<dbReference type="SUPFAM" id="SSF51658">
    <property type="entry name" value="Xylose isomerase-like"/>
    <property type="match status" value="1"/>
</dbReference>
<comment type="similarity">
    <text evidence="6">Belongs to the mannonate dehydratase family.</text>
</comment>
<comment type="pathway">
    <text evidence="5">Carbohydrate metabolism; pentose and glucuronate interconversion.</text>
</comment>
<dbReference type="GO" id="GO:0042840">
    <property type="term" value="P:D-glucuronate catabolic process"/>
    <property type="evidence" value="ECO:0007669"/>
    <property type="project" value="TreeGrafter"/>
</dbReference>
<sequence>VCAASLMGPGARGPMARADMQRMKKWLGSYGVEIAVVLLPQGRDTQYWNARFGRPERDREIEDVSETIRVIAEAGVPVVEYTWSVPDVWGSTPEGAEGRGGVHVRSFDYDRVKDAPPEPGEGSTAEEMWERLNYFLERVIPAAEDAGVRLAFHPHDPPTPMLKGEARILGNLEGLRRLIEMFPSEANGLNFCQGTVAEMGVDVIEAIRYFGKRDKINHVHFRNVRGAVPRFDESFIDDGDVDMLAAMRA</sequence>
<keyword evidence="9" id="KW-0464">Manganese</keyword>
<dbReference type="InterPro" id="IPR036237">
    <property type="entry name" value="Xyl_isomerase-like_sf"/>
</dbReference>
<accession>X0YWJ3</accession>
<dbReference type="GO" id="GO:0008198">
    <property type="term" value="F:ferrous iron binding"/>
    <property type="evidence" value="ECO:0007669"/>
    <property type="project" value="TreeGrafter"/>
</dbReference>
<protein>
    <recommendedName>
        <fullName evidence="7">mannonate dehydratase</fullName>
        <ecNumber evidence="7">4.2.1.8</ecNumber>
    </recommendedName>
</protein>
<evidence type="ECO:0000256" key="1">
    <source>
        <dbReference type="ARBA" id="ARBA00001794"/>
    </source>
</evidence>
<comment type="caution">
    <text evidence="11">The sequence shown here is derived from an EMBL/GenBank/DDBJ whole genome shotgun (WGS) entry which is preliminary data.</text>
</comment>